<evidence type="ECO:0000256" key="1">
    <source>
        <dbReference type="ARBA" id="ARBA00010857"/>
    </source>
</evidence>
<name>A0A9W8IBS9_9FUNG</name>
<dbReference type="Pfam" id="PF08271">
    <property type="entry name" value="Zn_Ribbon_TF"/>
    <property type="match status" value="1"/>
</dbReference>
<keyword evidence="4" id="KW-0805">Transcription regulation</keyword>
<dbReference type="Gene3D" id="1.10.472.170">
    <property type="match status" value="1"/>
</dbReference>
<dbReference type="PANTHER" id="PTHR11618:SF13">
    <property type="entry name" value="TRANSCRIPTION INITIATION FACTOR IIB"/>
    <property type="match status" value="1"/>
</dbReference>
<dbReference type="InterPro" id="IPR036915">
    <property type="entry name" value="Cyclin-like_sf"/>
</dbReference>
<organism evidence="9 10">
    <name type="scientific">Coemansia brasiliensis</name>
    <dbReference type="NCBI Taxonomy" id="2650707"/>
    <lineage>
        <taxon>Eukaryota</taxon>
        <taxon>Fungi</taxon>
        <taxon>Fungi incertae sedis</taxon>
        <taxon>Zoopagomycota</taxon>
        <taxon>Kickxellomycotina</taxon>
        <taxon>Kickxellomycetes</taxon>
        <taxon>Kickxellales</taxon>
        <taxon>Kickxellaceae</taxon>
        <taxon>Coemansia</taxon>
    </lineage>
</organism>
<sequence>MADMASKSASASMFSVQLICRNCRDDIPHIIEDFSSGELVCGDCGLVLGDRIIDVRSEWRTFADSEGDDPSRVGSAGNPLLDGNQLDTVISRTGGSSELTKYLSRAQKKTSDEPAVQLEGFQTISNISSANDIAKSVENIAKQLYKKAIKEQLLRKRDHDAAIAVCMLYAFRIDGASRTFREICKMTRVKMQEMVRVHKLLRDKFSVDTTSTTSKDLIERLCSKLDLGNDVRKAADSLNATAMELPDISGKNPTTIASACIYMAAINAGCRKSTKDIAHVSGVAETTIRQTYKTLYAHIQQPQA</sequence>
<dbReference type="InterPro" id="IPR013763">
    <property type="entry name" value="Cyclin-like_dom"/>
</dbReference>
<keyword evidence="7" id="KW-0862">Zinc</keyword>
<dbReference type="Pfam" id="PF00382">
    <property type="entry name" value="TFIIB"/>
    <property type="match status" value="2"/>
</dbReference>
<evidence type="ECO:0000256" key="5">
    <source>
        <dbReference type="ARBA" id="ARBA00023163"/>
    </source>
</evidence>
<dbReference type="InterPro" id="IPR013137">
    <property type="entry name" value="Znf_TFIIB"/>
</dbReference>
<dbReference type="InterPro" id="IPR000812">
    <property type="entry name" value="TFIIB"/>
</dbReference>
<dbReference type="InterPro" id="IPR013150">
    <property type="entry name" value="TFIIB_cyclin"/>
</dbReference>
<dbReference type="AlphaFoldDB" id="A0A9W8IBS9"/>
<evidence type="ECO:0000256" key="6">
    <source>
        <dbReference type="ARBA" id="ARBA00031706"/>
    </source>
</evidence>
<dbReference type="Gene3D" id="1.10.472.10">
    <property type="entry name" value="Cyclin-like"/>
    <property type="match status" value="1"/>
</dbReference>
<dbReference type="SUPFAM" id="SSF47954">
    <property type="entry name" value="Cyclin-like"/>
    <property type="match status" value="2"/>
</dbReference>
<keyword evidence="7" id="KW-0479">Metal-binding</keyword>
<keyword evidence="10" id="KW-1185">Reference proteome</keyword>
<proteinExistence type="inferred from homology"/>
<gene>
    <name evidence="9" type="primary">SUA7_3</name>
    <name evidence="9" type="ORF">IWW36_001310</name>
</gene>
<evidence type="ECO:0000256" key="3">
    <source>
        <dbReference type="ARBA" id="ARBA00022737"/>
    </source>
</evidence>
<comment type="similarity">
    <text evidence="1">Belongs to the TFIIB family.</text>
</comment>
<dbReference type="GO" id="GO:0016251">
    <property type="term" value="F:RNA polymerase II general transcription initiation factor activity"/>
    <property type="evidence" value="ECO:0007669"/>
    <property type="project" value="TreeGrafter"/>
</dbReference>
<comment type="caution">
    <text evidence="9">The sequence shown here is derived from an EMBL/GenBank/DDBJ whole genome shotgun (WGS) entry which is preliminary data.</text>
</comment>
<evidence type="ECO:0000256" key="7">
    <source>
        <dbReference type="PROSITE-ProRule" id="PRU00469"/>
    </source>
</evidence>
<evidence type="ECO:0000259" key="8">
    <source>
        <dbReference type="PROSITE" id="PS51134"/>
    </source>
</evidence>
<dbReference type="PANTHER" id="PTHR11618">
    <property type="entry name" value="TRANSCRIPTION INITIATION FACTOR IIB-RELATED"/>
    <property type="match status" value="1"/>
</dbReference>
<dbReference type="GO" id="GO:0017025">
    <property type="term" value="F:TBP-class protein binding"/>
    <property type="evidence" value="ECO:0007669"/>
    <property type="project" value="InterPro"/>
</dbReference>
<dbReference type="OrthoDB" id="25790at2759"/>
<dbReference type="SMART" id="SM00385">
    <property type="entry name" value="CYCLIN"/>
    <property type="match status" value="2"/>
</dbReference>
<evidence type="ECO:0000256" key="4">
    <source>
        <dbReference type="ARBA" id="ARBA00023015"/>
    </source>
</evidence>
<dbReference type="GO" id="GO:0097550">
    <property type="term" value="C:transcription preinitiation complex"/>
    <property type="evidence" value="ECO:0007669"/>
    <property type="project" value="TreeGrafter"/>
</dbReference>
<dbReference type="Proteomes" id="UP001139887">
    <property type="component" value="Unassembled WGS sequence"/>
</dbReference>
<dbReference type="PROSITE" id="PS00782">
    <property type="entry name" value="TFIIB"/>
    <property type="match status" value="1"/>
</dbReference>
<accession>A0A9W8IBS9</accession>
<feature type="domain" description="TFIIB-type" evidence="8">
    <location>
        <begin position="16"/>
        <end position="49"/>
    </location>
</feature>
<dbReference type="InterPro" id="IPR023486">
    <property type="entry name" value="TFIIB_CS"/>
</dbReference>
<protein>
    <recommendedName>
        <fullName evidence="2">Transcription initiation factor IIB</fullName>
    </recommendedName>
    <alternativeName>
        <fullName evidence="6">General transcription factor TFIIB</fullName>
    </alternativeName>
</protein>
<evidence type="ECO:0000256" key="2">
    <source>
        <dbReference type="ARBA" id="ARBA00013932"/>
    </source>
</evidence>
<keyword evidence="5" id="KW-0804">Transcription</keyword>
<dbReference type="GO" id="GO:0070897">
    <property type="term" value="P:transcription preinitiation complex assembly"/>
    <property type="evidence" value="ECO:0007669"/>
    <property type="project" value="InterPro"/>
</dbReference>
<dbReference type="GO" id="GO:0005634">
    <property type="term" value="C:nucleus"/>
    <property type="evidence" value="ECO:0007669"/>
    <property type="project" value="TreeGrafter"/>
</dbReference>
<dbReference type="EMBL" id="JANBUW010000016">
    <property type="protein sequence ID" value="KAJ2851172.1"/>
    <property type="molecule type" value="Genomic_DNA"/>
</dbReference>
<keyword evidence="3" id="KW-0677">Repeat</keyword>
<dbReference type="GO" id="GO:0008270">
    <property type="term" value="F:zinc ion binding"/>
    <property type="evidence" value="ECO:0007669"/>
    <property type="project" value="UniProtKB-KW"/>
</dbReference>
<evidence type="ECO:0000313" key="10">
    <source>
        <dbReference type="Proteomes" id="UP001139887"/>
    </source>
</evidence>
<evidence type="ECO:0000313" key="9">
    <source>
        <dbReference type="EMBL" id="KAJ2851172.1"/>
    </source>
</evidence>
<dbReference type="SUPFAM" id="SSF57783">
    <property type="entry name" value="Zinc beta-ribbon"/>
    <property type="match status" value="1"/>
</dbReference>
<dbReference type="GO" id="GO:0006367">
    <property type="term" value="P:transcription initiation at RNA polymerase II promoter"/>
    <property type="evidence" value="ECO:0007669"/>
    <property type="project" value="TreeGrafter"/>
</dbReference>
<keyword evidence="7" id="KW-0863">Zinc-finger</keyword>
<dbReference type="PROSITE" id="PS51134">
    <property type="entry name" value="ZF_TFIIB"/>
    <property type="match status" value="1"/>
</dbReference>
<reference evidence="9" key="1">
    <citation type="submission" date="2022-07" db="EMBL/GenBank/DDBJ databases">
        <title>Phylogenomic reconstructions and comparative analyses of Kickxellomycotina fungi.</title>
        <authorList>
            <person name="Reynolds N.K."/>
            <person name="Stajich J.E."/>
            <person name="Barry K."/>
            <person name="Grigoriev I.V."/>
            <person name="Crous P."/>
            <person name="Smith M.E."/>
        </authorList>
    </citation>
    <scope>NUCLEOTIDE SEQUENCE</scope>
    <source>
        <strain evidence="9">NRRL 1566</strain>
    </source>
</reference>
<dbReference type="PRINTS" id="PR00685">
    <property type="entry name" value="TIFACTORIIB"/>
</dbReference>